<name>A0ABX9SAT4_PARPN</name>
<dbReference type="Proteomes" id="UP000273626">
    <property type="component" value="Unassembled WGS sequence"/>
</dbReference>
<reference evidence="1" key="1">
    <citation type="submission" date="2018-10" db="EMBL/GenBank/DDBJ databases">
        <title>Genomic Encyclopedia of Archaeal and Bacterial Type Strains, Phase II (KMG-II): from individual species to whole genera.</title>
        <authorList>
            <person name="Goeker M."/>
        </authorList>
    </citation>
    <scope>NUCLEOTIDE SEQUENCE [LARGE SCALE GENOMIC DNA]</scope>
    <source>
        <strain evidence="1">DSM 2944</strain>
    </source>
</reference>
<protein>
    <submittedName>
        <fullName evidence="1">Uncharacterized protein</fullName>
    </submittedName>
</protein>
<keyword evidence="2" id="KW-1185">Reference proteome</keyword>
<accession>A0ABX9SAT4</accession>
<organism evidence="1 2">
    <name type="scientific">Paracoccus pantotrophus</name>
    <name type="common">Thiosphaera pantotropha</name>
    <dbReference type="NCBI Taxonomy" id="82367"/>
    <lineage>
        <taxon>Bacteria</taxon>
        <taxon>Pseudomonadati</taxon>
        <taxon>Pseudomonadota</taxon>
        <taxon>Alphaproteobacteria</taxon>
        <taxon>Rhodobacterales</taxon>
        <taxon>Paracoccaceae</taxon>
        <taxon>Paracoccus</taxon>
    </lineage>
</organism>
<dbReference type="EMBL" id="RBLI01000001">
    <property type="protein sequence ID" value="RKS51194.1"/>
    <property type="molecule type" value="Genomic_DNA"/>
</dbReference>
<evidence type="ECO:0000313" key="1">
    <source>
        <dbReference type="EMBL" id="RKS51194.1"/>
    </source>
</evidence>
<sequence length="32" mass="3347">MSVATAFFVTLPVSKMSVLDGDLGLVMVAPHL</sequence>
<evidence type="ECO:0000313" key="2">
    <source>
        <dbReference type="Proteomes" id="UP000273626"/>
    </source>
</evidence>
<proteinExistence type="predicted"/>
<gene>
    <name evidence="1" type="ORF">BDE18_0426</name>
</gene>
<comment type="caution">
    <text evidence="1">The sequence shown here is derived from an EMBL/GenBank/DDBJ whole genome shotgun (WGS) entry which is preliminary data.</text>
</comment>